<dbReference type="Proteomes" id="UP000549394">
    <property type="component" value="Unassembled WGS sequence"/>
</dbReference>
<evidence type="ECO:0000256" key="2">
    <source>
        <dbReference type="ARBA" id="ARBA00022490"/>
    </source>
</evidence>
<organism evidence="6 7">
    <name type="scientific">Dimorphilus gyrociliatus</name>
    <dbReference type="NCBI Taxonomy" id="2664684"/>
    <lineage>
        <taxon>Eukaryota</taxon>
        <taxon>Metazoa</taxon>
        <taxon>Spiralia</taxon>
        <taxon>Lophotrochozoa</taxon>
        <taxon>Annelida</taxon>
        <taxon>Polychaeta</taxon>
        <taxon>Polychaeta incertae sedis</taxon>
        <taxon>Dinophilidae</taxon>
        <taxon>Dimorphilus</taxon>
    </lineage>
</organism>
<dbReference type="InterPro" id="IPR050621">
    <property type="entry name" value="Tudor_domain_containing"/>
</dbReference>
<evidence type="ECO:0000313" key="7">
    <source>
        <dbReference type="Proteomes" id="UP000549394"/>
    </source>
</evidence>
<accession>A0A7I8VM39</accession>
<dbReference type="PANTHER" id="PTHR22948:SF76">
    <property type="entry name" value="FI20010P1-RELATED"/>
    <property type="match status" value="1"/>
</dbReference>
<dbReference type="GO" id="GO:0005737">
    <property type="term" value="C:cytoplasm"/>
    <property type="evidence" value="ECO:0007669"/>
    <property type="project" value="UniProtKB-SubCell"/>
</dbReference>
<dbReference type="CDD" id="cd09972">
    <property type="entry name" value="LOTUS_TDRD_OSKAR"/>
    <property type="match status" value="1"/>
</dbReference>
<dbReference type="Pfam" id="PF00567">
    <property type="entry name" value="TUDOR"/>
    <property type="match status" value="1"/>
</dbReference>
<reference evidence="6 7" key="1">
    <citation type="submission" date="2020-08" db="EMBL/GenBank/DDBJ databases">
        <authorList>
            <person name="Hejnol A."/>
        </authorList>
    </citation>
    <scope>NUCLEOTIDE SEQUENCE [LARGE SCALE GENOMIC DNA]</scope>
</reference>
<feature type="domain" description="HTH OST-type" evidence="5">
    <location>
        <begin position="9"/>
        <end position="82"/>
    </location>
</feature>
<dbReference type="InterPro" id="IPR035437">
    <property type="entry name" value="SNase_OB-fold_sf"/>
</dbReference>
<evidence type="ECO:0000256" key="1">
    <source>
        <dbReference type="ARBA" id="ARBA00004496"/>
    </source>
</evidence>
<evidence type="ECO:0000256" key="4">
    <source>
        <dbReference type="ARBA" id="ARBA00022871"/>
    </source>
</evidence>
<evidence type="ECO:0000259" key="5">
    <source>
        <dbReference type="PROSITE" id="PS51644"/>
    </source>
</evidence>
<dbReference type="PANTHER" id="PTHR22948">
    <property type="entry name" value="TUDOR DOMAIN CONTAINING PROTEIN"/>
    <property type="match status" value="1"/>
</dbReference>
<keyword evidence="7" id="KW-1185">Reference proteome</keyword>
<dbReference type="InterPro" id="IPR025605">
    <property type="entry name" value="OST-HTH/LOTUS_dom"/>
</dbReference>
<dbReference type="Gene3D" id="2.40.50.90">
    <property type="match status" value="1"/>
</dbReference>
<dbReference type="PROSITE" id="PS51644">
    <property type="entry name" value="HTH_OST"/>
    <property type="match status" value="1"/>
</dbReference>
<keyword evidence="4" id="KW-0221">Differentiation</keyword>
<sequence>MNKKLQKCEVEEIEKQIRALLVSAPNGQTLLELDKAFKDFMCRPIPFKQMGYENATEFFQKNPNIGRLREIKGATFVYAVASEKDRHIAKLVAGQKKKASNFSKRAEKGVRFEKKVFYNNNDDYSHRKLYRNNSEYHLSRTQRFDTRVITRFNYSSRDNKENMNRGTTAKFYKQKSVPNLRTNQDVTYVPHKSYQDNHPVCHYKNIENPLKTIKTAFNLIDVKSLPESLFAKVVHTRCPTDFYIHIFGKNNLDEFEILQEEMESFYDDEIINTRYRLTTADVYMGKPCAVLFLKKLWRRGVILRFQSTLRIYLVDFGQIREINLSDVRHLSDKFLKLPAQAVPARLAHIQPLHQIWSQGAVAFFLKNIDSKKLKLQVKKLENDYCLSCILKDDTEKSINQILLDRRLARFDESDNLRESDFMRKVFLGEFIEENERKFNDQIRQLEEIDEIMQFTYCLFVIKVKILDKIITVVITDFFNDELEEYIMERDCLFLIKESSGNLLNKTVKFTLKSHQQSHRKVIHYLKRIYNIDIGELNLDLYPLKYLSTVSSDNRKLDKLNELFRNEKSNFSYEVANCKRQCIEQMKSLVNCGQTGLLEECKENLKTCVQLLRENGENILEIEYEVKEPPGLRKCERQLEKLKLASIDTQKMFEVQNHSKHIGYHRIFDC</sequence>
<keyword evidence="4" id="KW-0744">Spermatogenesis</keyword>
<dbReference type="EMBL" id="CAJFCJ010000007">
    <property type="protein sequence ID" value="CAD5117353.1"/>
    <property type="molecule type" value="Genomic_DNA"/>
</dbReference>
<dbReference type="SUPFAM" id="SSF63748">
    <property type="entry name" value="Tudor/PWWP/MBT"/>
    <property type="match status" value="1"/>
</dbReference>
<dbReference type="Gene3D" id="3.30.420.610">
    <property type="entry name" value="LOTUS domain-like"/>
    <property type="match status" value="1"/>
</dbReference>
<name>A0A7I8VM39_9ANNE</name>
<dbReference type="InterPro" id="IPR002999">
    <property type="entry name" value="Tudor"/>
</dbReference>
<dbReference type="OrthoDB" id="10052065at2759"/>
<evidence type="ECO:0000256" key="3">
    <source>
        <dbReference type="ARBA" id="ARBA00022737"/>
    </source>
</evidence>
<proteinExistence type="predicted"/>
<dbReference type="InterPro" id="IPR041966">
    <property type="entry name" value="LOTUS-like"/>
</dbReference>
<gene>
    <name evidence="6" type="ORF">DGYR_LOCUS5887</name>
</gene>
<comment type="caution">
    <text evidence="6">The sequence shown here is derived from an EMBL/GenBank/DDBJ whole genome shotgun (WGS) entry which is preliminary data.</text>
</comment>
<dbReference type="GO" id="GO:0030154">
    <property type="term" value="P:cell differentiation"/>
    <property type="evidence" value="ECO:0007669"/>
    <property type="project" value="UniProtKB-ARBA"/>
</dbReference>
<evidence type="ECO:0000313" key="6">
    <source>
        <dbReference type="EMBL" id="CAD5117353.1"/>
    </source>
</evidence>
<protein>
    <recommendedName>
        <fullName evidence="5">HTH OST-type domain-containing protein</fullName>
    </recommendedName>
</protein>
<keyword evidence="3" id="KW-0677">Repeat</keyword>
<keyword evidence="2" id="KW-0963">Cytoplasm</keyword>
<dbReference type="GO" id="GO:0007283">
    <property type="term" value="P:spermatogenesis"/>
    <property type="evidence" value="ECO:0007669"/>
    <property type="project" value="UniProtKB-KW"/>
</dbReference>
<dbReference type="AlphaFoldDB" id="A0A7I8VM39"/>
<comment type="subcellular location">
    <subcellularLocation>
        <location evidence="1">Cytoplasm</location>
    </subcellularLocation>
</comment>
<dbReference type="Gene3D" id="2.30.30.140">
    <property type="match status" value="1"/>
</dbReference>